<reference evidence="1 2" key="1">
    <citation type="submission" date="2019-06" db="EMBL/GenBank/DDBJ databases">
        <title>New taxonomy in bacterial strain CC-CFT640, isolated from vineyard.</title>
        <authorList>
            <person name="Lin S.-Y."/>
            <person name="Tsai C.-F."/>
            <person name="Young C.-C."/>
        </authorList>
    </citation>
    <scope>NUCLEOTIDE SEQUENCE [LARGE SCALE GENOMIC DNA]</scope>
    <source>
        <strain evidence="1 2">CC-CFT640</strain>
    </source>
</reference>
<proteinExistence type="predicted"/>
<organism evidence="1 2">
    <name type="scientific">Vineibacter terrae</name>
    <dbReference type="NCBI Taxonomy" id="2586908"/>
    <lineage>
        <taxon>Bacteria</taxon>
        <taxon>Pseudomonadati</taxon>
        <taxon>Pseudomonadota</taxon>
        <taxon>Alphaproteobacteria</taxon>
        <taxon>Hyphomicrobiales</taxon>
        <taxon>Vineibacter</taxon>
    </lineage>
</organism>
<evidence type="ECO:0000313" key="1">
    <source>
        <dbReference type="EMBL" id="TXL78284.1"/>
    </source>
</evidence>
<sequence>MSGRGQVRIPILWVAGGRCVVRPFCCLVALLALCALPLRIAGADTREVVQLSLGVGLTPAHWGVLLAAGHNDKANYDYATEDIAERLRRVGVSNVRVLTATPEHADRSGAALTTHDEIRAAFARIAGPQTAACLFFITSHANRRGIFLALDKSQQYLTARDLDRYVTESCGDRPQVLILSGCYSGAMITTAMTRHPKRIVLASASPTTVSYGATTTERHLNFERCLIKAYDAGVATWREMFEQALPCVEEREDWLRVPASKPEAYIGPAVPNLRIPGR</sequence>
<dbReference type="Proteomes" id="UP000321638">
    <property type="component" value="Unassembled WGS sequence"/>
</dbReference>
<protein>
    <recommendedName>
        <fullName evidence="3">Peptidase C13</fullName>
    </recommendedName>
</protein>
<gene>
    <name evidence="1" type="ORF">FHP25_08660</name>
</gene>
<dbReference type="GO" id="GO:0006508">
    <property type="term" value="P:proteolysis"/>
    <property type="evidence" value="ECO:0007669"/>
    <property type="project" value="InterPro"/>
</dbReference>
<dbReference type="AlphaFoldDB" id="A0A5C8PS17"/>
<dbReference type="Pfam" id="PF01650">
    <property type="entry name" value="Peptidase_C13"/>
    <property type="match status" value="1"/>
</dbReference>
<dbReference type="Gene3D" id="3.40.50.1460">
    <property type="match status" value="1"/>
</dbReference>
<comment type="caution">
    <text evidence="1">The sequence shown here is derived from an EMBL/GenBank/DDBJ whole genome shotgun (WGS) entry which is preliminary data.</text>
</comment>
<dbReference type="OrthoDB" id="9124217at2"/>
<accession>A0A5C8PS17</accession>
<dbReference type="InterPro" id="IPR001096">
    <property type="entry name" value="Peptidase_C13"/>
</dbReference>
<dbReference type="GO" id="GO:0008233">
    <property type="term" value="F:peptidase activity"/>
    <property type="evidence" value="ECO:0007669"/>
    <property type="project" value="InterPro"/>
</dbReference>
<evidence type="ECO:0000313" key="2">
    <source>
        <dbReference type="Proteomes" id="UP000321638"/>
    </source>
</evidence>
<name>A0A5C8PS17_9HYPH</name>
<dbReference type="EMBL" id="VDUZ01000007">
    <property type="protein sequence ID" value="TXL78284.1"/>
    <property type="molecule type" value="Genomic_DNA"/>
</dbReference>
<evidence type="ECO:0008006" key="3">
    <source>
        <dbReference type="Google" id="ProtNLM"/>
    </source>
</evidence>
<keyword evidence="2" id="KW-1185">Reference proteome</keyword>